<dbReference type="AlphaFoldDB" id="A0A161T5A4"/>
<protein>
    <submittedName>
        <fullName evidence="1">Uncharacterized protein</fullName>
    </submittedName>
</protein>
<organism evidence="1 2">
    <name type="scientific">Bacillus cereus</name>
    <dbReference type="NCBI Taxonomy" id="1396"/>
    <lineage>
        <taxon>Bacteria</taxon>
        <taxon>Bacillati</taxon>
        <taxon>Bacillota</taxon>
        <taxon>Bacilli</taxon>
        <taxon>Bacillales</taxon>
        <taxon>Bacillaceae</taxon>
        <taxon>Bacillus</taxon>
        <taxon>Bacillus cereus group</taxon>
    </lineage>
</organism>
<evidence type="ECO:0000313" key="1">
    <source>
        <dbReference type="EMBL" id="KZD65936.1"/>
    </source>
</evidence>
<name>A0A161T5A4_BACCE</name>
<proteinExistence type="predicted"/>
<accession>A0A161T5A4</accession>
<evidence type="ECO:0000313" key="2">
    <source>
        <dbReference type="Proteomes" id="UP000076482"/>
    </source>
</evidence>
<comment type="caution">
    <text evidence="1">The sequence shown here is derived from an EMBL/GenBank/DDBJ whole genome shotgun (WGS) entry which is preliminary data.</text>
</comment>
<dbReference type="EMBL" id="LJKE01000045">
    <property type="protein sequence ID" value="KZD65936.1"/>
    <property type="molecule type" value="Genomic_DNA"/>
</dbReference>
<dbReference type="PATRIC" id="fig|1396.535.peg.1724"/>
<reference evidence="1 2" key="1">
    <citation type="submission" date="2015-09" db="EMBL/GenBank/DDBJ databases">
        <title>Bacillus cereus food isolates.</title>
        <authorList>
            <person name="Boekhorst J."/>
        </authorList>
    </citation>
    <scope>NUCLEOTIDE SEQUENCE [LARGE SCALE GENOMIC DNA]</scope>
    <source>
        <strain evidence="1 2">B4088</strain>
    </source>
</reference>
<dbReference type="Proteomes" id="UP000076482">
    <property type="component" value="Unassembled WGS sequence"/>
</dbReference>
<sequence>MNLQLKKLMVAKPFTTKQQDKYFASHVTKNMKLIRGELL</sequence>
<gene>
    <name evidence="1" type="ORF">B4088_2693</name>
</gene>